<keyword evidence="3" id="KW-1185">Reference proteome</keyword>
<protein>
    <submittedName>
        <fullName evidence="2">Uncharacterized protein</fullName>
    </submittedName>
</protein>
<proteinExistence type="predicted"/>
<keyword evidence="1" id="KW-0472">Membrane</keyword>
<organism evidence="2 3">
    <name type="scientific">Niallia oryzisoli</name>
    <dbReference type="NCBI Taxonomy" id="1737571"/>
    <lineage>
        <taxon>Bacteria</taxon>
        <taxon>Bacillati</taxon>
        <taxon>Bacillota</taxon>
        <taxon>Bacilli</taxon>
        <taxon>Bacillales</taxon>
        <taxon>Bacillaceae</taxon>
        <taxon>Niallia</taxon>
    </lineage>
</organism>
<accession>A0ABZ2CDQ8</accession>
<dbReference type="RefSeq" id="WP_338450118.1">
    <property type="nucleotide sequence ID" value="NZ_CP137640.1"/>
</dbReference>
<evidence type="ECO:0000313" key="2">
    <source>
        <dbReference type="EMBL" id="WVX81188.1"/>
    </source>
</evidence>
<name>A0ABZ2CDQ8_9BACI</name>
<sequence>MLKIIGILLIGAIISFFEIRPLIKKKWWREIVVYFLLLSTGLTLSILLIKNVAIPTPLDVLIKIYSPITSFVDRLLS</sequence>
<keyword evidence="1" id="KW-0812">Transmembrane</keyword>
<dbReference type="EMBL" id="CP137640">
    <property type="protein sequence ID" value="WVX81188.1"/>
    <property type="molecule type" value="Genomic_DNA"/>
</dbReference>
<evidence type="ECO:0000256" key="1">
    <source>
        <dbReference type="SAM" id="Phobius"/>
    </source>
</evidence>
<evidence type="ECO:0000313" key="3">
    <source>
        <dbReference type="Proteomes" id="UP001357223"/>
    </source>
</evidence>
<feature type="transmembrane region" description="Helical" evidence="1">
    <location>
        <begin position="31"/>
        <end position="49"/>
    </location>
</feature>
<keyword evidence="1" id="KW-1133">Transmembrane helix</keyword>
<gene>
    <name evidence="2" type="ORF">R4Z09_28990</name>
</gene>
<reference evidence="2 3" key="1">
    <citation type="submission" date="2023-10" db="EMBL/GenBank/DDBJ databases">
        <title>Niallia locisalis sp.nov. isolated from a salt pond sample.</title>
        <authorList>
            <person name="Li X.-J."/>
            <person name="Dong L."/>
        </authorList>
    </citation>
    <scope>NUCLEOTIDE SEQUENCE [LARGE SCALE GENOMIC DNA]</scope>
    <source>
        <strain evidence="2 3">DSM 29761</strain>
    </source>
</reference>
<dbReference type="Proteomes" id="UP001357223">
    <property type="component" value="Chromosome"/>
</dbReference>